<comment type="caution">
    <text evidence="5">The sequence shown here is derived from an EMBL/GenBank/DDBJ whole genome shotgun (WGS) entry which is preliminary data.</text>
</comment>
<reference evidence="5 6" key="1">
    <citation type="journal article" date="2019" name="Int. J. Syst. Evol. Microbiol.">
        <title>The Global Catalogue of Microorganisms (GCM) 10K type strain sequencing project: providing services to taxonomists for standard genome sequencing and annotation.</title>
        <authorList>
            <consortium name="The Broad Institute Genomics Platform"/>
            <consortium name="The Broad Institute Genome Sequencing Center for Infectious Disease"/>
            <person name="Wu L."/>
            <person name="Ma J."/>
        </authorList>
    </citation>
    <scope>NUCLEOTIDE SEQUENCE [LARGE SCALE GENOMIC DNA]</scope>
    <source>
        <strain evidence="5 6">JCM 16002</strain>
    </source>
</reference>
<dbReference type="RefSeq" id="WP_182659216.1">
    <property type="nucleotide sequence ID" value="NZ_BAAAQG010000010.1"/>
</dbReference>
<dbReference type="Pfam" id="PF12833">
    <property type="entry name" value="HTH_18"/>
    <property type="match status" value="1"/>
</dbReference>
<keyword evidence="1" id="KW-0805">Transcription regulation</keyword>
<evidence type="ECO:0000256" key="3">
    <source>
        <dbReference type="ARBA" id="ARBA00023163"/>
    </source>
</evidence>
<feature type="domain" description="HTH araC/xylS-type" evidence="4">
    <location>
        <begin position="213"/>
        <end position="311"/>
    </location>
</feature>
<name>A0ABN2IUZ3_9ACTN</name>
<dbReference type="InterPro" id="IPR029062">
    <property type="entry name" value="Class_I_gatase-like"/>
</dbReference>
<dbReference type="Proteomes" id="UP001500383">
    <property type="component" value="Unassembled WGS sequence"/>
</dbReference>
<keyword evidence="6" id="KW-1185">Reference proteome</keyword>
<dbReference type="InterPro" id="IPR052158">
    <property type="entry name" value="INH-QAR"/>
</dbReference>
<dbReference type="PROSITE" id="PS01124">
    <property type="entry name" value="HTH_ARAC_FAMILY_2"/>
    <property type="match status" value="1"/>
</dbReference>
<proteinExistence type="predicted"/>
<dbReference type="SMART" id="SM00342">
    <property type="entry name" value="HTH_ARAC"/>
    <property type="match status" value="1"/>
</dbReference>
<protein>
    <submittedName>
        <fullName evidence="5">Helix-turn-helix domain-containing protein</fullName>
    </submittedName>
</protein>
<dbReference type="InterPro" id="IPR018060">
    <property type="entry name" value="HTH_AraC"/>
</dbReference>
<evidence type="ECO:0000313" key="5">
    <source>
        <dbReference type="EMBL" id="GAA1712262.1"/>
    </source>
</evidence>
<dbReference type="Pfam" id="PF01965">
    <property type="entry name" value="DJ-1_PfpI"/>
    <property type="match status" value="1"/>
</dbReference>
<dbReference type="SUPFAM" id="SSF46689">
    <property type="entry name" value="Homeodomain-like"/>
    <property type="match status" value="2"/>
</dbReference>
<keyword evidence="2" id="KW-0238">DNA-binding</keyword>
<evidence type="ECO:0000256" key="2">
    <source>
        <dbReference type="ARBA" id="ARBA00023125"/>
    </source>
</evidence>
<gene>
    <name evidence="5" type="ORF">GCM10009831_22430</name>
</gene>
<dbReference type="Gene3D" id="3.40.50.880">
    <property type="match status" value="1"/>
</dbReference>
<organism evidence="5 6">
    <name type="scientific">Dietzia cercidiphylli</name>
    <dbReference type="NCBI Taxonomy" id="498199"/>
    <lineage>
        <taxon>Bacteria</taxon>
        <taxon>Bacillati</taxon>
        <taxon>Actinomycetota</taxon>
        <taxon>Actinomycetes</taxon>
        <taxon>Mycobacteriales</taxon>
        <taxon>Dietziaceae</taxon>
        <taxon>Dietzia</taxon>
    </lineage>
</organism>
<dbReference type="InterPro" id="IPR009057">
    <property type="entry name" value="Homeodomain-like_sf"/>
</dbReference>
<dbReference type="PANTHER" id="PTHR43130:SF3">
    <property type="entry name" value="HTH-TYPE TRANSCRIPTIONAL REGULATOR RV1931C"/>
    <property type="match status" value="1"/>
</dbReference>
<dbReference type="SUPFAM" id="SSF52317">
    <property type="entry name" value="Class I glutamine amidotransferase-like"/>
    <property type="match status" value="1"/>
</dbReference>
<sequence length="327" mass="35743">MKIAVHVFDGITMFHLAAPLLVFGEVTRLELASGWEVRTWSADGSGIRTAEGVYLDDLSGPAIAAEADLVVFPSWPVDLREPDPGLLDVIRAARRRSSAVAGLCLGAFPVVAAGVLDSRTAVTHWEVADELARRHPGVEVRSADLYIDHGDVLTSAGTASSLDACLHIVRTRLGSAAASVLARHIVVAPHRDGDQAQYIQQPIPEPGGDDRVAQAIEWVLENLDRRLSVDDLADRACMSRRNFVRSFQRATGTTPARWVLSRRLDRARVLLERSSDPIGEIAQECGFGSAVTFRQNFVRAYSTTPTSYRNRFADSGSDRAETRLHPR</sequence>
<evidence type="ECO:0000313" key="6">
    <source>
        <dbReference type="Proteomes" id="UP001500383"/>
    </source>
</evidence>
<keyword evidence="3" id="KW-0804">Transcription</keyword>
<dbReference type="EMBL" id="BAAAQG010000010">
    <property type="protein sequence ID" value="GAA1712262.1"/>
    <property type="molecule type" value="Genomic_DNA"/>
</dbReference>
<evidence type="ECO:0000256" key="1">
    <source>
        <dbReference type="ARBA" id="ARBA00023015"/>
    </source>
</evidence>
<dbReference type="InterPro" id="IPR002818">
    <property type="entry name" value="DJ-1/PfpI"/>
</dbReference>
<dbReference type="PROSITE" id="PS00041">
    <property type="entry name" value="HTH_ARAC_FAMILY_1"/>
    <property type="match status" value="1"/>
</dbReference>
<dbReference type="CDD" id="cd03137">
    <property type="entry name" value="GATase1_AraC_1"/>
    <property type="match status" value="1"/>
</dbReference>
<evidence type="ECO:0000259" key="4">
    <source>
        <dbReference type="PROSITE" id="PS01124"/>
    </source>
</evidence>
<dbReference type="Gene3D" id="1.10.10.60">
    <property type="entry name" value="Homeodomain-like"/>
    <property type="match status" value="2"/>
</dbReference>
<dbReference type="InterPro" id="IPR018062">
    <property type="entry name" value="HTH_AraC-typ_CS"/>
</dbReference>
<dbReference type="PANTHER" id="PTHR43130">
    <property type="entry name" value="ARAC-FAMILY TRANSCRIPTIONAL REGULATOR"/>
    <property type="match status" value="1"/>
</dbReference>
<accession>A0ABN2IUZ3</accession>